<keyword evidence="9 11" id="KW-1133">Transmembrane helix</keyword>
<dbReference type="AlphaFoldDB" id="A0A126QQ90"/>
<dbReference type="GO" id="GO:0006865">
    <property type="term" value="P:amino acid transport"/>
    <property type="evidence" value="ECO:0007669"/>
    <property type="project" value="UniProtKB-KW"/>
</dbReference>
<evidence type="ECO:0000259" key="12">
    <source>
        <dbReference type="PROSITE" id="PS50928"/>
    </source>
</evidence>
<comment type="function">
    <text evidence="1">Part of the binding-protein-dependent transport system for glutamine; probably responsible for the translocation of the substrate across the membrane.</text>
</comment>
<evidence type="ECO:0000256" key="3">
    <source>
        <dbReference type="ARBA" id="ARBA00010072"/>
    </source>
</evidence>
<dbReference type="Proteomes" id="UP000055611">
    <property type="component" value="Chromosome"/>
</dbReference>
<dbReference type="InterPro" id="IPR035906">
    <property type="entry name" value="MetI-like_sf"/>
</dbReference>
<evidence type="ECO:0000256" key="11">
    <source>
        <dbReference type="RuleBase" id="RU363032"/>
    </source>
</evidence>
<evidence type="ECO:0000313" key="13">
    <source>
        <dbReference type="EMBL" id="AMK11906.1"/>
    </source>
</evidence>
<evidence type="ECO:0000256" key="6">
    <source>
        <dbReference type="ARBA" id="ARBA00022475"/>
    </source>
</evidence>
<dbReference type="PANTHER" id="PTHR30614:SF20">
    <property type="entry name" value="GLUTAMINE TRANSPORT SYSTEM PERMEASE PROTEIN GLNP"/>
    <property type="match status" value="1"/>
</dbReference>
<dbReference type="Proteomes" id="UP000295506">
    <property type="component" value="Unassembled WGS sequence"/>
</dbReference>
<dbReference type="InterPro" id="IPR000515">
    <property type="entry name" value="MetI-like"/>
</dbReference>
<evidence type="ECO:0000256" key="7">
    <source>
        <dbReference type="ARBA" id="ARBA00022692"/>
    </source>
</evidence>
<evidence type="ECO:0000256" key="10">
    <source>
        <dbReference type="ARBA" id="ARBA00023136"/>
    </source>
</evidence>
<keyword evidence="6" id="KW-1003">Cell membrane</keyword>
<reference evidence="13 15" key="1">
    <citation type="journal article" date="2016" name="Front. Microbiol.">
        <title>Genome Sequence of the Piezophilic, Mesophilic Sulfate-Reducing Bacterium Desulfovibrio indicus J2T.</title>
        <authorList>
            <person name="Cao J."/>
            <person name="Maignien L."/>
            <person name="Shao Z."/>
            <person name="Alain K."/>
            <person name="Jebbar M."/>
        </authorList>
    </citation>
    <scope>NUCLEOTIDE SEQUENCE [LARGE SCALE GENOMIC DNA]</scope>
    <source>
        <strain evidence="13 15">J2</strain>
    </source>
</reference>
<organism evidence="14 16">
    <name type="scientific">Pseudodesulfovibrio indicus</name>
    <dbReference type="NCBI Taxonomy" id="1716143"/>
    <lineage>
        <taxon>Bacteria</taxon>
        <taxon>Pseudomonadati</taxon>
        <taxon>Thermodesulfobacteriota</taxon>
        <taxon>Desulfovibrionia</taxon>
        <taxon>Desulfovibrionales</taxon>
        <taxon>Desulfovibrionaceae</taxon>
    </lineage>
</organism>
<comment type="subcellular location">
    <subcellularLocation>
        <location evidence="2">Cell inner membrane</location>
        <topology evidence="2">Multi-pass membrane protein</topology>
    </subcellularLocation>
    <subcellularLocation>
        <location evidence="11">Cell membrane</location>
        <topology evidence="11">Multi-pass membrane protein</topology>
    </subcellularLocation>
</comment>
<dbReference type="FunFam" id="1.10.3720.10:FF:000033">
    <property type="entry name" value="Polar amino acid ABC transporter permease"/>
    <property type="match status" value="1"/>
</dbReference>
<feature type="transmembrane region" description="Helical" evidence="11">
    <location>
        <begin position="120"/>
        <end position="140"/>
    </location>
</feature>
<dbReference type="InterPro" id="IPR043429">
    <property type="entry name" value="ArtM/GltK/GlnP/TcyL/YhdX-like"/>
</dbReference>
<dbReference type="SUPFAM" id="SSF161098">
    <property type="entry name" value="MetI-like"/>
    <property type="match status" value="1"/>
</dbReference>
<evidence type="ECO:0000256" key="4">
    <source>
        <dbReference type="ARBA" id="ARBA00016506"/>
    </source>
</evidence>
<feature type="transmembrane region" description="Helical" evidence="11">
    <location>
        <begin position="74"/>
        <end position="99"/>
    </location>
</feature>
<evidence type="ECO:0000256" key="5">
    <source>
        <dbReference type="ARBA" id="ARBA00022448"/>
    </source>
</evidence>
<comment type="similarity">
    <text evidence="3">Belongs to the binding-protein-dependent transport system permease family. HisMQ subfamily.</text>
</comment>
<keyword evidence="10 11" id="KW-0472">Membrane</keyword>
<keyword evidence="8" id="KW-0029">Amino-acid transport</keyword>
<accession>A0A126QQ90</accession>
<dbReference type="GO" id="GO:0043190">
    <property type="term" value="C:ATP-binding cassette (ABC) transporter complex"/>
    <property type="evidence" value="ECO:0007669"/>
    <property type="project" value="InterPro"/>
</dbReference>
<evidence type="ECO:0000256" key="8">
    <source>
        <dbReference type="ARBA" id="ARBA00022970"/>
    </source>
</evidence>
<keyword evidence="15" id="KW-1185">Reference proteome</keyword>
<dbReference type="NCBIfam" id="TIGR01726">
    <property type="entry name" value="HEQRo_perm_3TM"/>
    <property type="match status" value="1"/>
</dbReference>
<protein>
    <recommendedName>
        <fullName evidence="4">Putative glutamine transport system permease protein GlnP</fullName>
    </recommendedName>
</protein>
<evidence type="ECO:0000256" key="2">
    <source>
        <dbReference type="ARBA" id="ARBA00004429"/>
    </source>
</evidence>
<evidence type="ECO:0000313" key="14">
    <source>
        <dbReference type="EMBL" id="TDT87171.1"/>
    </source>
</evidence>
<dbReference type="OrthoDB" id="5470298at2"/>
<dbReference type="PROSITE" id="PS50928">
    <property type="entry name" value="ABC_TM1"/>
    <property type="match status" value="1"/>
</dbReference>
<feature type="transmembrane region" description="Helical" evidence="11">
    <location>
        <begin position="240"/>
        <end position="262"/>
    </location>
</feature>
<feature type="transmembrane region" description="Helical" evidence="11">
    <location>
        <begin position="12"/>
        <end position="36"/>
    </location>
</feature>
<dbReference type="EMBL" id="SOBK01000009">
    <property type="protein sequence ID" value="TDT87171.1"/>
    <property type="molecule type" value="Genomic_DNA"/>
</dbReference>
<name>A0A126QQ90_9BACT</name>
<dbReference type="Gene3D" id="1.10.3720.10">
    <property type="entry name" value="MetI-like"/>
    <property type="match status" value="1"/>
</dbReference>
<dbReference type="Pfam" id="PF00528">
    <property type="entry name" value="BPD_transp_1"/>
    <property type="match status" value="1"/>
</dbReference>
<gene>
    <name evidence="13" type="ORF">AWY79_12670</name>
    <name evidence="14" type="ORF">EDC59_10958</name>
</gene>
<evidence type="ECO:0000313" key="16">
    <source>
        <dbReference type="Proteomes" id="UP000295506"/>
    </source>
</evidence>
<keyword evidence="5 11" id="KW-0813">Transport</keyword>
<feature type="domain" description="ABC transmembrane type-1" evidence="12">
    <location>
        <begin position="72"/>
        <end position="259"/>
    </location>
</feature>
<dbReference type="PANTHER" id="PTHR30614">
    <property type="entry name" value="MEMBRANE COMPONENT OF AMINO ACID ABC TRANSPORTER"/>
    <property type="match status" value="1"/>
</dbReference>
<dbReference type="EMBL" id="CP014206">
    <property type="protein sequence ID" value="AMK11906.1"/>
    <property type="molecule type" value="Genomic_DNA"/>
</dbReference>
<keyword evidence="7 11" id="KW-0812">Transmembrane</keyword>
<evidence type="ECO:0000256" key="1">
    <source>
        <dbReference type="ARBA" id="ARBA00003159"/>
    </source>
</evidence>
<dbReference type="InterPro" id="IPR010065">
    <property type="entry name" value="AA_ABC_transptr_permease_3TM"/>
</dbReference>
<evidence type="ECO:0000256" key="9">
    <source>
        <dbReference type="ARBA" id="ARBA00022989"/>
    </source>
</evidence>
<dbReference type="KEGG" id="dej:AWY79_12670"/>
<reference evidence="14 16" key="2">
    <citation type="submission" date="2019-03" db="EMBL/GenBank/DDBJ databases">
        <title>Genomic Encyclopedia of Type Strains, Phase IV (KMG-IV): sequencing the most valuable type-strain genomes for metagenomic binning, comparative biology and taxonomic classification.</title>
        <authorList>
            <person name="Goeker M."/>
        </authorList>
    </citation>
    <scope>NUCLEOTIDE SEQUENCE [LARGE SCALE GENOMIC DNA]</scope>
    <source>
        <strain evidence="14 16">DSM 101483</strain>
    </source>
</reference>
<proteinExistence type="inferred from homology"/>
<sequence length="277" mass="30679">MPAELPHKKPGFLSVSAAVDTAKSLLLLSGLVWLLVLGSQRLGYNWQWYRIPQYLFKFDDGIFTWGLLMQGLGVTFRITAISLVLMLVIGLTTALLRMTGSWAARGTARAYMELIRNTPLLIQIFFIYFVVAPILGLTGFQSAVISLSLFEGAYASEIFRAGITSIDRGQFEAAKSLGMGPYAMYRHIILPQAVRRVLPPLTSQAVSLVKDSALVSTIAILDLTQQGRIIDAETFLTFEVWFTVAAIYLAVTLALSGVVRLLERRFNGVWTNQRSIP</sequence>
<dbReference type="RefSeq" id="WP_066804501.1">
    <property type="nucleotide sequence ID" value="NZ_CP014206.1"/>
</dbReference>
<dbReference type="CDD" id="cd06261">
    <property type="entry name" value="TM_PBP2"/>
    <property type="match status" value="1"/>
</dbReference>
<dbReference type="GO" id="GO:0022857">
    <property type="term" value="F:transmembrane transporter activity"/>
    <property type="evidence" value="ECO:0007669"/>
    <property type="project" value="InterPro"/>
</dbReference>
<evidence type="ECO:0000313" key="15">
    <source>
        <dbReference type="Proteomes" id="UP000055611"/>
    </source>
</evidence>